<reference evidence="1 2" key="1">
    <citation type="submission" date="2021-05" db="EMBL/GenBank/DDBJ databases">
        <title>Genome Assembly of Synthetic Allotetraploid Brassica napus Reveals Homoeologous Exchanges between Subgenomes.</title>
        <authorList>
            <person name="Davis J.T."/>
        </authorList>
    </citation>
    <scope>NUCLEOTIDE SEQUENCE [LARGE SCALE GENOMIC DNA]</scope>
    <source>
        <strain evidence="2">cv. Da-Ae</strain>
        <tissue evidence="1">Seedling</tissue>
    </source>
</reference>
<evidence type="ECO:0000313" key="1">
    <source>
        <dbReference type="EMBL" id="KAH0929451.1"/>
    </source>
</evidence>
<protein>
    <submittedName>
        <fullName evidence="1">Uncharacterized protein</fullName>
    </submittedName>
</protein>
<keyword evidence="2" id="KW-1185">Reference proteome</keyword>
<accession>A0ABQ8DLT3</accession>
<comment type="caution">
    <text evidence="1">The sequence shown here is derived from an EMBL/GenBank/DDBJ whole genome shotgun (WGS) entry which is preliminary data.</text>
</comment>
<dbReference type="EMBL" id="JAGKQM010000004">
    <property type="protein sequence ID" value="KAH0929451.1"/>
    <property type="molecule type" value="Genomic_DNA"/>
</dbReference>
<proteinExistence type="predicted"/>
<organism evidence="1 2">
    <name type="scientific">Brassica napus</name>
    <name type="common">Rape</name>
    <dbReference type="NCBI Taxonomy" id="3708"/>
    <lineage>
        <taxon>Eukaryota</taxon>
        <taxon>Viridiplantae</taxon>
        <taxon>Streptophyta</taxon>
        <taxon>Embryophyta</taxon>
        <taxon>Tracheophyta</taxon>
        <taxon>Spermatophyta</taxon>
        <taxon>Magnoliopsida</taxon>
        <taxon>eudicotyledons</taxon>
        <taxon>Gunneridae</taxon>
        <taxon>Pentapetalae</taxon>
        <taxon>rosids</taxon>
        <taxon>malvids</taxon>
        <taxon>Brassicales</taxon>
        <taxon>Brassicaceae</taxon>
        <taxon>Brassiceae</taxon>
        <taxon>Brassica</taxon>
    </lineage>
</organism>
<gene>
    <name evidence="1" type="ORF">HID58_015178</name>
</gene>
<evidence type="ECO:0000313" key="2">
    <source>
        <dbReference type="Proteomes" id="UP000824890"/>
    </source>
</evidence>
<sequence>MSKHVIIKNRKPKKSKRYTPLLSRLSRAREYTIADVRRCIRSQPYEVTDKECRNIFRHARLRGLANHPLRTLPSYTDEMKSCLRYGNREAHYIGGVKHLFALHDRTKGMRHLKISATMEKQHICG</sequence>
<name>A0ABQ8DLT3_BRANA</name>
<dbReference type="Proteomes" id="UP000824890">
    <property type="component" value="Unassembled WGS sequence"/>
</dbReference>